<feature type="region of interest" description="Disordered" evidence="1">
    <location>
        <begin position="1"/>
        <end position="23"/>
    </location>
</feature>
<dbReference type="EMBL" id="JABEMA010000461">
    <property type="protein sequence ID" value="NNH24685.1"/>
    <property type="molecule type" value="Genomic_DNA"/>
</dbReference>
<reference evidence="2 3" key="1">
    <citation type="submission" date="2020-05" db="EMBL/GenBank/DDBJ databases">
        <title>MicrobeNet Type strains.</title>
        <authorList>
            <person name="Nicholson A.C."/>
        </authorList>
    </citation>
    <scope>NUCLEOTIDE SEQUENCE [LARGE SCALE GENOMIC DNA]</scope>
    <source>
        <strain evidence="2 3">JCM 14547</strain>
    </source>
</reference>
<dbReference type="Proteomes" id="UP000555552">
    <property type="component" value="Unassembled WGS sequence"/>
</dbReference>
<accession>A0A849BSX8</accession>
<evidence type="ECO:0000313" key="2">
    <source>
        <dbReference type="EMBL" id="NNH24685.1"/>
    </source>
</evidence>
<evidence type="ECO:0000313" key="3">
    <source>
        <dbReference type="Proteomes" id="UP000555552"/>
    </source>
</evidence>
<keyword evidence="3" id="KW-1185">Reference proteome</keyword>
<dbReference type="AlphaFoldDB" id="A0A849BSX8"/>
<comment type="caution">
    <text evidence="2">The sequence shown here is derived from an EMBL/GenBank/DDBJ whole genome shotgun (WGS) entry which is preliminary data.</text>
</comment>
<evidence type="ECO:0000256" key="1">
    <source>
        <dbReference type="SAM" id="MobiDB-lite"/>
    </source>
</evidence>
<proteinExistence type="predicted"/>
<name>A0A849BSX8_9ACTN</name>
<feature type="non-terminal residue" evidence="2">
    <location>
        <position position="69"/>
    </location>
</feature>
<organism evidence="2 3">
    <name type="scientific">Pseudokineococcus marinus</name>
    <dbReference type="NCBI Taxonomy" id="351215"/>
    <lineage>
        <taxon>Bacteria</taxon>
        <taxon>Bacillati</taxon>
        <taxon>Actinomycetota</taxon>
        <taxon>Actinomycetes</taxon>
        <taxon>Kineosporiales</taxon>
        <taxon>Kineosporiaceae</taxon>
        <taxon>Pseudokineococcus</taxon>
    </lineage>
</organism>
<protein>
    <submittedName>
        <fullName evidence="2">Uncharacterized protein</fullName>
    </submittedName>
</protein>
<sequence length="69" mass="6728">MMTDAVPAGPPTGPGLRRSAAPDGVWTPGGVPAAVLRAMAAEGLLVELVPHVFAAADLAGDAVVRAGAL</sequence>
<gene>
    <name evidence="2" type="ORF">HLB09_16645</name>
</gene>